<dbReference type="InterPro" id="IPR046848">
    <property type="entry name" value="E_motif"/>
</dbReference>
<dbReference type="OrthoDB" id="185373at2759"/>
<protein>
    <submittedName>
        <fullName evidence="4 5">Pentatricopeptide repeat-containing protein At4g02750-like isoform X1</fullName>
    </submittedName>
</protein>
<dbReference type="FunFam" id="1.25.40.10:FF:000125">
    <property type="entry name" value="Pentatricopeptide repeat-containing protein"/>
    <property type="match status" value="2"/>
</dbReference>
<dbReference type="Pfam" id="PF12854">
    <property type="entry name" value="PPR_1"/>
    <property type="match status" value="1"/>
</dbReference>
<gene>
    <name evidence="4 5" type="primary">LOC111305586</name>
</gene>
<dbReference type="Pfam" id="PF13041">
    <property type="entry name" value="PPR_2"/>
    <property type="match status" value="3"/>
</dbReference>
<evidence type="ECO:0000313" key="5">
    <source>
        <dbReference type="RefSeq" id="XP_022758987.1"/>
    </source>
</evidence>
<dbReference type="InterPro" id="IPR002885">
    <property type="entry name" value="PPR_rpt"/>
</dbReference>
<dbReference type="InterPro" id="IPR046960">
    <property type="entry name" value="PPR_At4g14850-like_plant"/>
</dbReference>
<dbReference type="Proteomes" id="UP000515121">
    <property type="component" value="Unplaced"/>
</dbReference>
<dbReference type="SUPFAM" id="SSF48452">
    <property type="entry name" value="TPR-like"/>
    <property type="match status" value="1"/>
</dbReference>
<dbReference type="GeneID" id="111305586"/>
<proteinExistence type="predicted"/>
<dbReference type="PROSITE" id="PS51375">
    <property type="entry name" value="PPR"/>
    <property type="match status" value="7"/>
</dbReference>
<dbReference type="Gene3D" id="1.25.40.10">
    <property type="entry name" value="Tetratricopeptide repeat domain"/>
    <property type="match status" value="7"/>
</dbReference>
<feature type="repeat" description="PPR" evidence="2">
    <location>
        <begin position="294"/>
        <end position="328"/>
    </location>
</feature>
<dbReference type="KEGG" id="dzi:111305586"/>
<sequence length="746" mass="84619">MKRNLKLIGEQTNHVFNQNTKITQLGKSGNVEEAIKLFSEMTHKNTVTYNSMISVFSKNGKINDARQLFDNMPRRNLVSWNTMIAGYVHHDRVDEAYRLFVKMPIRDRFSLTLIITCFTRIGDLEKARELFDLFPHERDVACWNVMIGGYGKKGRVIEAKRLFDEMPDRNVASWNLMLSCYTRNGEMRLGKEFFKVMAIKDVVSWNLMVDGFIEVGDLVSAWEFFEKIPYPNVVSWVTMLSGLARRGKILEARRLFDQMPIKNVVSWNAMIGAYVKDYQIEEAARLFREMPNRDSVSWTTIIDGYVHVGQLDKARELLDQMPYKNIAAQTAMLAGYIKNKRMDEACQVFSEITARDIVCWNTMIAGYAQMGRMDKALNLFKEMENKDLVTWNTMIIGYALTGEMDKAFKIFDEMKIRNVVSWNSLMTGFVQNGLSLDALNSFKLMANEGTVPDHSTFACGLSACANLAALQVGKQMHNMVLKSGYINDLFVGNALITMYAKCGRILYAQIIFKHLDKVDVISWNSLITGYALNGHGKEAVQLFEQMVLKGVLPDHITFIGVLSGCSHIGLVDQGFKLFKCMTEIYSIEPLVEHYACIVDMLGRAGMLYEAFEVVRGLKMRANAGIWGALLAACKTHGNLKLGKIAAKKLLECEPHKTSNFVLLSNMQAEAGSWDEVENMRLLVKVTKAEKQPGCSWIEVRNQIHCFLSNMPMLPETAEVYSKLKALTSQIRSLDCESDLAFLLDNL</sequence>
<reference evidence="4 5" key="1">
    <citation type="submission" date="2025-04" db="UniProtKB">
        <authorList>
            <consortium name="RefSeq"/>
        </authorList>
    </citation>
    <scope>IDENTIFICATION</scope>
    <source>
        <tissue evidence="4 5">Fruit stalk</tissue>
    </source>
</reference>
<keyword evidence="3" id="KW-1185">Reference proteome</keyword>
<dbReference type="RefSeq" id="XP_022758987.1">
    <property type="nucleotide sequence ID" value="XM_022903252.1"/>
</dbReference>
<keyword evidence="1" id="KW-0677">Repeat</keyword>
<dbReference type="GO" id="GO:0048731">
    <property type="term" value="P:system development"/>
    <property type="evidence" value="ECO:0007669"/>
    <property type="project" value="UniProtKB-ARBA"/>
</dbReference>
<feature type="repeat" description="PPR" evidence="2">
    <location>
        <begin position="232"/>
        <end position="266"/>
    </location>
</feature>
<dbReference type="PANTHER" id="PTHR47926">
    <property type="entry name" value="PENTATRICOPEPTIDE REPEAT-CONTAINING PROTEIN"/>
    <property type="match status" value="1"/>
</dbReference>
<dbReference type="FunFam" id="1.25.40.10:FF:000090">
    <property type="entry name" value="Pentatricopeptide repeat-containing protein, chloroplastic"/>
    <property type="match status" value="1"/>
</dbReference>
<evidence type="ECO:0000256" key="2">
    <source>
        <dbReference type="PROSITE-ProRule" id="PRU00708"/>
    </source>
</evidence>
<name>A0A6P6A2K4_DURZI</name>
<dbReference type="GO" id="GO:0003723">
    <property type="term" value="F:RNA binding"/>
    <property type="evidence" value="ECO:0007669"/>
    <property type="project" value="InterPro"/>
</dbReference>
<evidence type="ECO:0000313" key="4">
    <source>
        <dbReference type="RefSeq" id="XP_022758986.1"/>
    </source>
</evidence>
<evidence type="ECO:0000256" key="1">
    <source>
        <dbReference type="ARBA" id="ARBA00022737"/>
    </source>
</evidence>
<feature type="repeat" description="PPR" evidence="2">
    <location>
        <begin position="418"/>
        <end position="452"/>
    </location>
</feature>
<feature type="repeat" description="PPR" evidence="2">
    <location>
        <begin position="356"/>
        <end position="390"/>
    </location>
</feature>
<dbReference type="NCBIfam" id="TIGR00756">
    <property type="entry name" value="PPR"/>
    <property type="match status" value="11"/>
</dbReference>
<dbReference type="PANTHER" id="PTHR47926:SF468">
    <property type="entry name" value="PENTATRICOPEPTIDE REPEAT-CONTAINING PROTEIN"/>
    <property type="match status" value="1"/>
</dbReference>
<organism evidence="3 5">
    <name type="scientific">Durio zibethinus</name>
    <name type="common">Durian</name>
    <dbReference type="NCBI Taxonomy" id="66656"/>
    <lineage>
        <taxon>Eukaryota</taxon>
        <taxon>Viridiplantae</taxon>
        <taxon>Streptophyta</taxon>
        <taxon>Embryophyta</taxon>
        <taxon>Tracheophyta</taxon>
        <taxon>Spermatophyta</taxon>
        <taxon>Magnoliopsida</taxon>
        <taxon>eudicotyledons</taxon>
        <taxon>Gunneridae</taxon>
        <taxon>Pentapetalae</taxon>
        <taxon>rosids</taxon>
        <taxon>malvids</taxon>
        <taxon>Malvales</taxon>
        <taxon>Malvaceae</taxon>
        <taxon>Helicteroideae</taxon>
        <taxon>Durio</taxon>
    </lineage>
</organism>
<accession>A0A6P6A2K4</accession>
<dbReference type="GO" id="GO:0009451">
    <property type="term" value="P:RNA modification"/>
    <property type="evidence" value="ECO:0007669"/>
    <property type="project" value="InterPro"/>
</dbReference>
<dbReference type="Pfam" id="PF20431">
    <property type="entry name" value="E_motif"/>
    <property type="match status" value="1"/>
</dbReference>
<feature type="repeat" description="PPR" evidence="2">
    <location>
        <begin position="45"/>
        <end position="79"/>
    </location>
</feature>
<dbReference type="Pfam" id="PF01535">
    <property type="entry name" value="PPR"/>
    <property type="match status" value="10"/>
</dbReference>
<evidence type="ECO:0000313" key="3">
    <source>
        <dbReference type="Proteomes" id="UP000515121"/>
    </source>
</evidence>
<dbReference type="AlphaFoldDB" id="A0A6P6A2K4"/>
<feature type="repeat" description="PPR" evidence="2">
    <location>
        <begin position="519"/>
        <end position="553"/>
    </location>
</feature>
<feature type="repeat" description="PPR" evidence="2">
    <location>
        <begin position="139"/>
        <end position="173"/>
    </location>
</feature>
<dbReference type="InterPro" id="IPR011990">
    <property type="entry name" value="TPR-like_helical_dom_sf"/>
</dbReference>
<dbReference type="RefSeq" id="XP_022758986.1">
    <property type="nucleotide sequence ID" value="XM_022903251.1"/>
</dbReference>